<proteinExistence type="inferred from homology"/>
<dbReference type="GO" id="GO:0032259">
    <property type="term" value="P:methylation"/>
    <property type="evidence" value="ECO:0007669"/>
    <property type="project" value="UniProtKB-KW"/>
</dbReference>
<dbReference type="Proteomes" id="UP000198858">
    <property type="component" value="Chromosome I"/>
</dbReference>
<feature type="domain" description="Methyltransferase type 11" evidence="4">
    <location>
        <begin position="39"/>
        <end position="127"/>
    </location>
</feature>
<name>A0A1H1S5I5_9FLAO</name>
<keyword evidence="2 5" id="KW-0489">Methyltransferase</keyword>
<dbReference type="Pfam" id="PF08241">
    <property type="entry name" value="Methyltransf_11"/>
    <property type="match status" value="1"/>
</dbReference>
<keyword evidence="3 5" id="KW-0808">Transferase</keyword>
<gene>
    <name evidence="5" type="ORF">SAMN04488552_3151</name>
</gene>
<dbReference type="SUPFAM" id="SSF53335">
    <property type="entry name" value="S-adenosyl-L-methionine-dependent methyltransferases"/>
    <property type="match status" value="1"/>
</dbReference>
<accession>A0A1H1S5I5</accession>
<dbReference type="Gene3D" id="3.40.50.150">
    <property type="entry name" value="Vaccinia Virus protein VP39"/>
    <property type="match status" value="1"/>
</dbReference>
<reference evidence="5 6" key="1">
    <citation type="submission" date="2016-10" db="EMBL/GenBank/DDBJ databases">
        <authorList>
            <person name="Varghese N."/>
            <person name="Submissions S."/>
        </authorList>
    </citation>
    <scope>NUCLEOTIDE SEQUENCE [LARGE SCALE GENOMIC DNA]</scope>
    <source>
        <strain evidence="5 6">Mar_2010_102</strain>
    </source>
</reference>
<dbReference type="STRING" id="1250231.SAMN04488552_3151"/>
<dbReference type="InterPro" id="IPR029063">
    <property type="entry name" value="SAM-dependent_MTases_sf"/>
</dbReference>
<dbReference type="InterPro" id="IPR013216">
    <property type="entry name" value="Methyltransf_11"/>
</dbReference>
<dbReference type="EMBL" id="LT629745">
    <property type="protein sequence ID" value="SDS43350.1"/>
    <property type="molecule type" value="Genomic_DNA"/>
</dbReference>
<dbReference type="RefSeq" id="WP_089663679.1">
    <property type="nucleotide sequence ID" value="NZ_LT629745.1"/>
</dbReference>
<comment type="similarity">
    <text evidence="1">Belongs to the methyltransferase superfamily.</text>
</comment>
<dbReference type="CDD" id="cd02440">
    <property type="entry name" value="AdoMet_MTases"/>
    <property type="match status" value="1"/>
</dbReference>
<evidence type="ECO:0000259" key="4">
    <source>
        <dbReference type="Pfam" id="PF08241"/>
    </source>
</evidence>
<evidence type="ECO:0000313" key="5">
    <source>
        <dbReference type="EMBL" id="SDS43350.1"/>
    </source>
</evidence>
<evidence type="ECO:0000256" key="2">
    <source>
        <dbReference type="ARBA" id="ARBA00022603"/>
    </source>
</evidence>
<evidence type="ECO:0000313" key="6">
    <source>
        <dbReference type="Proteomes" id="UP000198858"/>
    </source>
</evidence>
<keyword evidence="6" id="KW-1185">Reference proteome</keyword>
<organism evidence="5 6">
    <name type="scientific">Christiangramia echinicola</name>
    <dbReference type="NCBI Taxonomy" id="279359"/>
    <lineage>
        <taxon>Bacteria</taxon>
        <taxon>Pseudomonadati</taxon>
        <taxon>Bacteroidota</taxon>
        <taxon>Flavobacteriia</taxon>
        <taxon>Flavobacteriales</taxon>
        <taxon>Flavobacteriaceae</taxon>
        <taxon>Christiangramia</taxon>
    </lineage>
</organism>
<dbReference type="PANTHER" id="PTHR44942:SF4">
    <property type="entry name" value="METHYLTRANSFERASE TYPE 11 DOMAIN-CONTAINING PROTEIN"/>
    <property type="match status" value="1"/>
</dbReference>
<sequence>MKDNFSTRSYEYSKYRPEYPLAVYDFIKDHLNGYENAWDCGTGNGQVANELAEFISKVEATDISENQLKHAYNKKNISYSLQSAEKTGFKSAQFDLIISAQAVHWFDFEKFYAEVNRCIKNNGIIVLLGYGLFHSNLETNEVINDLYNNILGPYWDPERGYLDENYRTIPFPFEEISTPGYEKKYLWSIEHLLGYLRTWSAVKHYENKNNADPVSIIESRLRKAFGKSNEVVFPIIFRMGRKI</sequence>
<dbReference type="GO" id="GO:0008757">
    <property type="term" value="F:S-adenosylmethionine-dependent methyltransferase activity"/>
    <property type="evidence" value="ECO:0007669"/>
    <property type="project" value="InterPro"/>
</dbReference>
<protein>
    <submittedName>
        <fullName evidence="5">Methyltransferase domain-containing protein</fullName>
    </submittedName>
</protein>
<evidence type="ECO:0000256" key="1">
    <source>
        <dbReference type="ARBA" id="ARBA00008361"/>
    </source>
</evidence>
<evidence type="ECO:0000256" key="3">
    <source>
        <dbReference type="ARBA" id="ARBA00022679"/>
    </source>
</evidence>
<dbReference type="PANTHER" id="PTHR44942">
    <property type="entry name" value="METHYLTRANSF_11 DOMAIN-CONTAINING PROTEIN"/>
    <property type="match status" value="1"/>
</dbReference>
<dbReference type="InterPro" id="IPR051052">
    <property type="entry name" value="Diverse_substrate_MTase"/>
</dbReference>
<dbReference type="AlphaFoldDB" id="A0A1H1S5I5"/>